<name>A0ABU0GNR7_9CELL</name>
<accession>A0ABU0GNR7</accession>
<evidence type="ECO:0000259" key="2">
    <source>
        <dbReference type="Pfam" id="PF04892"/>
    </source>
</evidence>
<feature type="transmembrane region" description="Helical" evidence="1">
    <location>
        <begin position="145"/>
        <end position="162"/>
    </location>
</feature>
<feature type="transmembrane region" description="Helical" evidence="1">
    <location>
        <begin position="112"/>
        <end position="133"/>
    </location>
</feature>
<feature type="transmembrane region" description="Helical" evidence="1">
    <location>
        <begin position="6"/>
        <end position="26"/>
    </location>
</feature>
<feature type="transmembrane region" description="Helical" evidence="1">
    <location>
        <begin position="86"/>
        <end position="105"/>
    </location>
</feature>
<reference evidence="3 4" key="1">
    <citation type="submission" date="2023-07" db="EMBL/GenBank/DDBJ databases">
        <title>Sequencing the genomes of 1000 actinobacteria strains.</title>
        <authorList>
            <person name="Klenk H.-P."/>
        </authorList>
    </citation>
    <scope>NUCLEOTIDE SEQUENCE [LARGE SCALE GENOMIC DNA]</scope>
    <source>
        <strain evidence="3 4">DSM 14785</strain>
    </source>
</reference>
<sequence length="182" mass="19238">MFQQVPVLPVVVPLATVALGAMLWHLRLRGRLTVARAAVALALCVYVAGVVANTVFPIFLDKPAREGVWHSSLQLVPVVGYETGDAAMNVAVFVPLGALLALVLARPTWPRVLAAVAGFSLTIELTQLVTAVLLGGGHVADVNDLLFNVLGGLAGFALLLGVQRVPRLGALVEHFRWRPADA</sequence>
<keyword evidence="1" id="KW-0812">Transmembrane</keyword>
<organism evidence="3 4">
    <name type="scientific">Cellulomonas iranensis</name>
    <dbReference type="NCBI Taxonomy" id="76862"/>
    <lineage>
        <taxon>Bacteria</taxon>
        <taxon>Bacillati</taxon>
        <taxon>Actinomycetota</taxon>
        <taxon>Actinomycetes</taxon>
        <taxon>Micrococcales</taxon>
        <taxon>Cellulomonadaceae</taxon>
        <taxon>Cellulomonas</taxon>
    </lineage>
</organism>
<keyword evidence="1" id="KW-1133">Transmembrane helix</keyword>
<comment type="caution">
    <text evidence="3">The sequence shown here is derived from an EMBL/GenBank/DDBJ whole genome shotgun (WGS) entry which is preliminary data.</text>
</comment>
<proteinExistence type="predicted"/>
<dbReference type="Pfam" id="PF04892">
    <property type="entry name" value="VanZ"/>
    <property type="match status" value="1"/>
</dbReference>
<dbReference type="PANTHER" id="PTHR36834:SF1">
    <property type="entry name" value="INTEGRAL MEMBRANE PROTEIN"/>
    <property type="match status" value="1"/>
</dbReference>
<dbReference type="InterPro" id="IPR053150">
    <property type="entry name" value="Teicoplanin_resist-assoc"/>
</dbReference>
<dbReference type="PANTHER" id="PTHR36834">
    <property type="entry name" value="MEMBRANE PROTEIN-RELATED"/>
    <property type="match status" value="1"/>
</dbReference>
<feature type="domain" description="VanZ-like" evidence="2">
    <location>
        <begin position="46"/>
        <end position="159"/>
    </location>
</feature>
<protein>
    <submittedName>
        <fullName evidence="3">Glycopeptide antibiotics resistance protein</fullName>
    </submittedName>
</protein>
<dbReference type="Proteomes" id="UP001240250">
    <property type="component" value="Unassembled WGS sequence"/>
</dbReference>
<evidence type="ECO:0000313" key="4">
    <source>
        <dbReference type="Proteomes" id="UP001240250"/>
    </source>
</evidence>
<evidence type="ECO:0000313" key="3">
    <source>
        <dbReference type="EMBL" id="MDQ0427008.1"/>
    </source>
</evidence>
<dbReference type="InterPro" id="IPR006976">
    <property type="entry name" value="VanZ-like"/>
</dbReference>
<feature type="transmembrane region" description="Helical" evidence="1">
    <location>
        <begin position="38"/>
        <end position="60"/>
    </location>
</feature>
<evidence type="ECO:0000256" key="1">
    <source>
        <dbReference type="SAM" id="Phobius"/>
    </source>
</evidence>
<keyword evidence="1" id="KW-0472">Membrane</keyword>
<dbReference type="RefSeq" id="WP_070319610.1">
    <property type="nucleotide sequence ID" value="NZ_CP194061.1"/>
</dbReference>
<gene>
    <name evidence="3" type="ORF">JO380_003389</name>
</gene>
<dbReference type="EMBL" id="JAUSVM010000001">
    <property type="protein sequence ID" value="MDQ0427008.1"/>
    <property type="molecule type" value="Genomic_DNA"/>
</dbReference>
<keyword evidence="4" id="KW-1185">Reference proteome</keyword>